<name>A0A5J4V3Y8_9EUKA</name>
<proteinExistence type="predicted"/>
<evidence type="ECO:0000313" key="2">
    <source>
        <dbReference type="Proteomes" id="UP000324800"/>
    </source>
</evidence>
<feature type="non-terminal residue" evidence="1">
    <location>
        <position position="1"/>
    </location>
</feature>
<organism evidence="1 2">
    <name type="scientific">Streblomastix strix</name>
    <dbReference type="NCBI Taxonomy" id="222440"/>
    <lineage>
        <taxon>Eukaryota</taxon>
        <taxon>Metamonada</taxon>
        <taxon>Preaxostyla</taxon>
        <taxon>Oxymonadida</taxon>
        <taxon>Streblomastigidae</taxon>
        <taxon>Streblomastix</taxon>
    </lineage>
</organism>
<dbReference type="EMBL" id="SNRW01009896">
    <property type="protein sequence ID" value="KAA6377337.1"/>
    <property type="molecule type" value="Genomic_DNA"/>
</dbReference>
<accession>A0A5J4V3Y8</accession>
<evidence type="ECO:0000313" key="1">
    <source>
        <dbReference type="EMBL" id="KAA6377337.1"/>
    </source>
</evidence>
<protein>
    <submittedName>
        <fullName evidence="1">Uncharacterized protein</fullName>
    </submittedName>
</protein>
<dbReference type="AlphaFoldDB" id="A0A5J4V3Y8"/>
<gene>
    <name evidence="1" type="ORF">EZS28_027133</name>
</gene>
<dbReference type="Proteomes" id="UP000324800">
    <property type="component" value="Unassembled WGS sequence"/>
</dbReference>
<reference evidence="1 2" key="1">
    <citation type="submission" date="2019-03" db="EMBL/GenBank/DDBJ databases">
        <title>Single cell metagenomics reveals metabolic interactions within the superorganism composed of flagellate Streblomastix strix and complex community of Bacteroidetes bacteria on its surface.</title>
        <authorList>
            <person name="Treitli S.C."/>
            <person name="Kolisko M."/>
            <person name="Husnik F."/>
            <person name="Keeling P."/>
            <person name="Hampl V."/>
        </authorList>
    </citation>
    <scope>NUCLEOTIDE SEQUENCE [LARGE SCALE GENOMIC DNA]</scope>
    <source>
        <strain evidence="1">ST1C</strain>
    </source>
</reference>
<sequence length="34" mass="3699">TSNTKLISSLIVEELNKNIIQASVENVSQSDVKP</sequence>
<comment type="caution">
    <text evidence="1">The sequence shown here is derived from an EMBL/GenBank/DDBJ whole genome shotgun (WGS) entry which is preliminary data.</text>
</comment>